<organism evidence="8 9">
    <name type="scientific">Ileibacterium valens</name>
    <dbReference type="NCBI Taxonomy" id="1862668"/>
    <lineage>
        <taxon>Bacteria</taxon>
        <taxon>Bacillati</taxon>
        <taxon>Bacillota</taxon>
        <taxon>Erysipelotrichia</taxon>
        <taxon>Erysipelotrichales</taxon>
        <taxon>Erysipelotrichaceae</taxon>
        <taxon>Ileibacterium</taxon>
    </lineage>
</organism>
<protein>
    <submittedName>
        <fullName evidence="8">Chromate transporter</fullName>
    </submittedName>
</protein>
<accession>A0A1U7NGC1</accession>
<dbReference type="Pfam" id="PF02417">
    <property type="entry name" value="Chromate_transp"/>
    <property type="match status" value="1"/>
</dbReference>
<dbReference type="PANTHER" id="PTHR43663:SF1">
    <property type="entry name" value="CHROMATE TRANSPORTER"/>
    <property type="match status" value="1"/>
</dbReference>
<evidence type="ECO:0000256" key="6">
    <source>
        <dbReference type="ARBA" id="ARBA00023136"/>
    </source>
</evidence>
<comment type="subcellular location">
    <subcellularLocation>
        <location evidence="1">Cell membrane</location>
        <topology evidence="1">Multi-pass membrane protein</topology>
    </subcellularLocation>
</comment>
<feature type="transmembrane region" description="Helical" evidence="7">
    <location>
        <begin position="170"/>
        <end position="186"/>
    </location>
</feature>
<keyword evidence="5 7" id="KW-1133">Transmembrane helix</keyword>
<dbReference type="GO" id="GO:0015109">
    <property type="term" value="F:chromate transmembrane transporter activity"/>
    <property type="evidence" value="ECO:0007669"/>
    <property type="project" value="InterPro"/>
</dbReference>
<dbReference type="PANTHER" id="PTHR43663">
    <property type="entry name" value="CHROMATE TRANSPORT PROTEIN-RELATED"/>
    <property type="match status" value="1"/>
</dbReference>
<evidence type="ECO:0000256" key="3">
    <source>
        <dbReference type="ARBA" id="ARBA00022475"/>
    </source>
</evidence>
<evidence type="ECO:0000256" key="2">
    <source>
        <dbReference type="ARBA" id="ARBA00005262"/>
    </source>
</evidence>
<keyword evidence="6 7" id="KW-0472">Membrane</keyword>
<evidence type="ECO:0000256" key="5">
    <source>
        <dbReference type="ARBA" id="ARBA00022989"/>
    </source>
</evidence>
<gene>
    <name evidence="8" type="ORF">BO222_05690</name>
</gene>
<comment type="caution">
    <text evidence="8">The sequence shown here is derived from an EMBL/GenBank/DDBJ whole genome shotgun (WGS) entry which is preliminary data.</text>
</comment>
<dbReference type="InterPro" id="IPR003370">
    <property type="entry name" value="Chromate_transpt"/>
</dbReference>
<keyword evidence="9" id="KW-1185">Reference proteome</keyword>
<dbReference type="Proteomes" id="UP000186341">
    <property type="component" value="Unassembled WGS sequence"/>
</dbReference>
<sequence length="188" mass="20583">MPDFGLLLTLFFEFFKTGLFALGGGLATIPFLYEMMEKYHWFSQQDLMNMIAVSESTPGPMGVNMATYVGFHASGNSIIGALTTTIGLVAPSVIIICIIARMLEQFRDSHWVQDIFYGLRPAVSAMIASAGIGVLIATLFPQTVNLTGISWIHLGLFVLFFIIAMSYKKLHPILLICICAALGVILKL</sequence>
<dbReference type="AlphaFoldDB" id="A0A1U7NGC1"/>
<evidence type="ECO:0000256" key="1">
    <source>
        <dbReference type="ARBA" id="ARBA00004651"/>
    </source>
</evidence>
<dbReference type="OrthoDB" id="9788907at2"/>
<dbReference type="RefSeq" id="WP_075819192.1">
    <property type="nucleotide sequence ID" value="NZ_CAJUTZ010000165.1"/>
</dbReference>
<dbReference type="EMBL" id="MPJW01000117">
    <property type="protein sequence ID" value="OLU40087.1"/>
    <property type="molecule type" value="Genomic_DNA"/>
</dbReference>
<keyword evidence="3" id="KW-1003">Cell membrane</keyword>
<feature type="transmembrane region" description="Helical" evidence="7">
    <location>
        <begin position="7"/>
        <end position="33"/>
    </location>
</feature>
<reference evidence="8 9" key="1">
    <citation type="submission" date="2016-11" db="EMBL/GenBank/DDBJ databases">
        <title>Description of two novel members of the family Erysipelotrichaceae: Ileibacterium lipovorans gen. nov., sp. nov. and Dubosiella newyorkensis, gen. nov., sp. nov.</title>
        <authorList>
            <person name="Cox L.M."/>
            <person name="Sohn J."/>
            <person name="Tyrrell K.L."/>
            <person name="Citron D.M."/>
            <person name="Lawson P.A."/>
            <person name="Patel N.B."/>
            <person name="Iizumi T."/>
            <person name="Perez-Perez G.I."/>
            <person name="Goldstein E.J."/>
            <person name="Blaser M.J."/>
        </authorList>
    </citation>
    <scope>NUCLEOTIDE SEQUENCE [LARGE SCALE GENOMIC DNA]</scope>
    <source>
        <strain evidence="8 9">NYU-BL-A3</strain>
    </source>
</reference>
<feature type="transmembrane region" description="Helical" evidence="7">
    <location>
        <begin position="78"/>
        <end position="103"/>
    </location>
</feature>
<comment type="similarity">
    <text evidence="2">Belongs to the chromate ion transporter (CHR) (TC 2.A.51) family.</text>
</comment>
<evidence type="ECO:0000313" key="9">
    <source>
        <dbReference type="Proteomes" id="UP000186341"/>
    </source>
</evidence>
<evidence type="ECO:0000256" key="4">
    <source>
        <dbReference type="ARBA" id="ARBA00022692"/>
    </source>
</evidence>
<feature type="transmembrane region" description="Helical" evidence="7">
    <location>
        <begin position="146"/>
        <end position="163"/>
    </location>
</feature>
<evidence type="ECO:0000313" key="8">
    <source>
        <dbReference type="EMBL" id="OLU40087.1"/>
    </source>
</evidence>
<evidence type="ECO:0000256" key="7">
    <source>
        <dbReference type="SAM" id="Phobius"/>
    </source>
</evidence>
<name>A0A1U7NGC1_9FIRM</name>
<dbReference type="GeneID" id="82202701"/>
<keyword evidence="4 7" id="KW-0812">Transmembrane</keyword>
<proteinExistence type="inferred from homology"/>
<dbReference type="GO" id="GO:0005886">
    <property type="term" value="C:plasma membrane"/>
    <property type="evidence" value="ECO:0007669"/>
    <property type="project" value="UniProtKB-SubCell"/>
</dbReference>
<feature type="transmembrane region" description="Helical" evidence="7">
    <location>
        <begin position="115"/>
        <end position="140"/>
    </location>
</feature>
<dbReference type="InterPro" id="IPR052518">
    <property type="entry name" value="CHR_Transporter"/>
</dbReference>